<organism evidence="2 3">
    <name type="scientific">Desulfobacter postgatei 2ac9</name>
    <dbReference type="NCBI Taxonomy" id="879212"/>
    <lineage>
        <taxon>Bacteria</taxon>
        <taxon>Pseudomonadati</taxon>
        <taxon>Thermodesulfobacteriota</taxon>
        <taxon>Desulfobacteria</taxon>
        <taxon>Desulfobacterales</taxon>
        <taxon>Desulfobacteraceae</taxon>
        <taxon>Desulfobacter</taxon>
    </lineage>
</organism>
<reference evidence="2 3" key="1">
    <citation type="submission" date="2011-09" db="EMBL/GenBank/DDBJ databases">
        <authorList>
            <consortium name="US DOE Joint Genome Institute (JGI-PGF)"/>
            <person name="Lucas S."/>
            <person name="Han J."/>
            <person name="Lapidus A."/>
            <person name="Cheng J.-F."/>
            <person name="Goodwin L."/>
            <person name="Pitluck S."/>
            <person name="Peters L."/>
            <person name="Land M.L."/>
            <person name="Hauser L."/>
            <person name="Orellana R."/>
            <person name="Lovley D."/>
            <person name="Woyke T.J."/>
        </authorList>
    </citation>
    <scope>NUCLEOTIDE SEQUENCE [LARGE SCALE GENOMIC DNA]</scope>
    <source>
        <strain evidence="2 3">2ac9</strain>
    </source>
</reference>
<keyword evidence="1" id="KW-0472">Membrane</keyword>
<dbReference type="InterPro" id="IPR039535">
    <property type="entry name" value="ASST-like"/>
</dbReference>
<sequence>MFNKGKIVRVVALLYLVSVGFFVWGLAAGHYHIFPWKQIEVIYWDLHAFLTFKDGPPKTVKEKILLDIQERPTQFDFSGFKLRDSTFHDTGYLLMPRYSKNDGQVIVQLFSIGDKKIVHTWVPPLDDIFKRSKVEQTGANSVKEYRAQHPLLLKDGGLIFTSGEGPMVRINACSKLIWVNDRHFHHSIELNADGNIVVPLVMTPQVPETVLPIRDDGFAIVSLDGKIINEYSVTDILLKNGYRGLIYGVGRFETDRIHLNDAQPILKDLNEAQTGDVALSIRHLSTVLLFDPQTGKIKWLKTGPWLSQHDINQLDDGRYSIFGNDIIRQQDTSQIFVEKELSNIYLFDADNGRIEQPYAGVMAEHKIATGSSGRLKLLANGDAYIEESDKSRILRISKDKVRWEYVNAVSPSTVGAIHWTRYISQEEIDLKWKDNLACDQQ</sequence>
<evidence type="ECO:0000313" key="3">
    <source>
        <dbReference type="Proteomes" id="UP000005778"/>
    </source>
</evidence>
<protein>
    <submittedName>
        <fullName evidence="2">Arylsulfotransferase (ASST)</fullName>
    </submittedName>
</protein>
<gene>
    <name evidence="2" type="ORF">DespoDRAFT_01503</name>
</gene>
<dbReference type="GO" id="GO:0016740">
    <property type="term" value="F:transferase activity"/>
    <property type="evidence" value="ECO:0007669"/>
    <property type="project" value="UniProtKB-KW"/>
</dbReference>
<keyword evidence="3" id="KW-1185">Reference proteome</keyword>
<dbReference type="SUPFAM" id="SSF69304">
    <property type="entry name" value="Tricorn protease N-terminal domain"/>
    <property type="match status" value="1"/>
</dbReference>
<dbReference type="eggNOG" id="ENOG502ZBGE">
    <property type="taxonomic scope" value="Bacteria"/>
</dbReference>
<keyword evidence="1" id="KW-1133">Transmembrane helix</keyword>
<keyword evidence="2" id="KW-0808">Transferase</keyword>
<reference evidence="2 3" key="2">
    <citation type="submission" date="2012-02" db="EMBL/GenBank/DDBJ databases">
        <title>Improved High-Quality Draft sequence of Desulfobacter postgatei 2ac9.</title>
        <authorList>
            <consortium name="US DOE Joint Genome Institute"/>
            <person name="Lucas S."/>
            <person name="Han J."/>
            <person name="Lapidus A."/>
            <person name="Cheng J.-F."/>
            <person name="Goodwin L."/>
            <person name="Pitluck S."/>
            <person name="Peters L."/>
            <person name="Ovchinnikova G."/>
            <person name="Held B."/>
            <person name="Detter J.C."/>
            <person name="Han C."/>
            <person name="Tapia R."/>
            <person name="Land M."/>
            <person name="Hauser L."/>
            <person name="Kyrpides N."/>
            <person name="Ivanova N."/>
            <person name="Pagani I."/>
            <person name="Orellana R."/>
            <person name="Lovley D."/>
            <person name="Woyke T."/>
        </authorList>
    </citation>
    <scope>NUCLEOTIDE SEQUENCE [LARGE SCALE GENOMIC DNA]</scope>
    <source>
        <strain evidence="2 3">2ac9</strain>
    </source>
</reference>
<dbReference type="Proteomes" id="UP000005778">
    <property type="component" value="Chromosome"/>
</dbReference>
<dbReference type="HOGENOM" id="CLU_049148_0_0_7"/>
<dbReference type="EMBL" id="CM001488">
    <property type="protein sequence ID" value="EIM63439.1"/>
    <property type="molecule type" value="Genomic_DNA"/>
</dbReference>
<dbReference type="Pfam" id="PF14269">
    <property type="entry name" value="Arylsulfotran_2"/>
    <property type="match status" value="1"/>
</dbReference>
<name>I5B1S6_9BACT</name>
<evidence type="ECO:0000256" key="1">
    <source>
        <dbReference type="SAM" id="Phobius"/>
    </source>
</evidence>
<dbReference type="STRING" id="879212.DespoDRAFT_01503"/>
<accession>I5B1S6</accession>
<feature type="transmembrane region" description="Helical" evidence="1">
    <location>
        <begin position="7"/>
        <end position="27"/>
    </location>
</feature>
<keyword evidence="1" id="KW-0812">Transmembrane</keyword>
<dbReference type="AlphaFoldDB" id="I5B1S6"/>
<proteinExistence type="predicted"/>
<evidence type="ECO:0000313" key="2">
    <source>
        <dbReference type="EMBL" id="EIM63439.1"/>
    </source>
</evidence>